<dbReference type="RefSeq" id="WP_075021100.1">
    <property type="nucleotide sequence ID" value="NZ_FOVH01000004.1"/>
</dbReference>
<dbReference type="STRING" id="1993.SAMN04489713_104279"/>
<dbReference type="SUPFAM" id="SSF48498">
    <property type="entry name" value="Tetracyclin repressor-like, C-terminal domain"/>
    <property type="match status" value="1"/>
</dbReference>
<keyword evidence="4" id="KW-0804">Transcription</keyword>
<evidence type="ECO:0000256" key="2">
    <source>
        <dbReference type="ARBA" id="ARBA00023015"/>
    </source>
</evidence>
<gene>
    <name evidence="7" type="ORF">SAMN04489713_104279</name>
</gene>
<dbReference type="GO" id="GO:0045892">
    <property type="term" value="P:negative regulation of DNA-templated transcription"/>
    <property type="evidence" value="ECO:0007669"/>
    <property type="project" value="InterPro"/>
</dbReference>
<dbReference type="Proteomes" id="UP000183413">
    <property type="component" value="Unassembled WGS sequence"/>
</dbReference>
<dbReference type="SUPFAM" id="SSF46689">
    <property type="entry name" value="Homeodomain-like"/>
    <property type="match status" value="1"/>
</dbReference>
<evidence type="ECO:0000256" key="1">
    <source>
        <dbReference type="ARBA" id="ARBA00022491"/>
    </source>
</evidence>
<keyword evidence="3 5" id="KW-0238">DNA-binding</keyword>
<dbReference type="eggNOG" id="COG1309">
    <property type="taxonomic scope" value="Bacteria"/>
</dbReference>
<feature type="DNA-binding region" description="H-T-H motif" evidence="5">
    <location>
        <begin position="35"/>
        <end position="54"/>
    </location>
</feature>
<dbReference type="Pfam" id="PF02909">
    <property type="entry name" value="TetR_C_1"/>
    <property type="match status" value="1"/>
</dbReference>
<evidence type="ECO:0000256" key="5">
    <source>
        <dbReference type="PROSITE-ProRule" id="PRU00335"/>
    </source>
</evidence>
<dbReference type="EMBL" id="FOVH01000004">
    <property type="protein sequence ID" value="SFO14812.1"/>
    <property type="molecule type" value="Genomic_DNA"/>
</dbReference>
<dbReference type="InterPro" id="IPR036271">
    <property type="entry name" value="Tet_transcr_reg_TetR-rel_C_sf"/>
</dbReference>
<evidence type="ECO:0000256" key="4">
    <source>
        <dbReference type="ARBA" id="ARBA00023163"/>
    </source>
</evidence>
<dbReference type="InterPro" id="IPR009057">
    <property type="entry name" value="Homeodomain-like_sf"/>
</dbReference>
<protein>
    <submittedName>
        <fullName evidence="7">Regulatory protein, tetR family</fullName>
    </submittedName>
</protein>
<keyword evidence="1" id="KW-0678">Repressor</keyword>
<dbReference type="PANTHER" id="PTHR30055">
    <property type="entry name" value="HTH-TYPE TRANSCRIPTIONAL REGULATOR RUTR"/>
    <property type="match status" value="1"/>
</dbReference>
<dbReference type="PRINTS" id="PR00400">
    <property type="entry name" value="TETREPRESSOR"/>
</dbReference>
<evidence type="ECO:0000313" key="8">
    <source>
        <dbReference type="Proteomes" id="UP000183413"/>
    </source>
</evidence>
<feature type="domain" description="HTH tetR-type" evidence="6">
    <location>
        <begin position="12"/>
        <end position="72"/>
    </location>
</feature>
<evidence type="ECO:0000313" key="7">
    <source>
        <dbReference type="EMBL" id="SFO14812.1"/>
    </source>
</evidence>
<dbReference type="GO" id="GO:0000976">
    <property type="term" value="F:transcription cis-regulatory region binding"/>
    <property type="evidence" value="ECO:0007669"/>
    <property type="project" value="TreeGrafter"/>
</dbReference>
<dbReference type="InterPro" id="IPR001647">
    <property type="entry name" value="HTH_TetR"/>
</dbReference>
<organism evidence="7 8">
    <name type="scientific">Actinomadura madurae</name>
    <dbReference type="NCBI Taxonomy" id="1993"/>
    <lineage>
        <taxon>Bacteria</taxon>
        <taxon>Bacillati</taxon>
        <taxon>Actinomycetota</taxon>
        <taxon>Actinomycetes</taxon>
        <taxon>Streptosporangiales</taxon>
        <taxon>Thermomonosporaceae</taxon>
        <taxon>Actinomadura</taxon>
    </lineage>
</organism>
<dbReference type="GO" id="GO:0003700">
    <property type="term" value="F:DNA-binding transcription factor activity"/>
    <property type="evidence" value="ECO:0007669"/>
    <property type="project" value="TreeGrafter"/>
</dbReference>
<keyword evidence="8" id="KW-1185">Reference proteome</keyword>
<dbReference type="Pfam" id="PF00440">
    <property type="entry name" value="TetR_N"/>
    <property type="match status" value="1"/>
</dbReference>
<dbReference type="PROSITE" id="PS50977">
    <property type="entry name" value="HTH_TETR_2"/>
    <property type="match status" value="1"/>
</dbReference>
<dbReference type="AlphaFoldDB" id="A0A1I5ETG1"/>
<dbReference type="InterPro" id="IPR004111">
    <property type="entry name" value="Repressor_TetR_C"/>
</dbReference>
<dbReference type="InParanoid" id="A0A1I5ETG1"/>
<dbReference type="GO" id="GO:0046677">
    <property type="term" value="P:response to antibiotic"/>
    <property type="evidence" value="ECO:0007669"/>
    <property type="project" value="InterPro"/>
</dbReference>
<name>A0A1I5ETG1_9ACTN</name>
<accession>A0A1I5ETG1</accession>
<dbReference type="PANTHER" id="PTHR30055:SF151">
    <property type="entry name" value="TRANSCRIPTIONAL REGULATORY PROTEIN"/>
    <property type="match status" value="1"/>
</dbReference>
<evidence type="ECO:0000259" key="6">
    <source>
        <dbReference type="PROSITE" id="PS50977"/>
    </source>
</evidence>
<keyword evidence="2" id="KW-0805">Transcription regulation</keyword>
<dbReference type="Gene3D" id="1.10.357.10">
    <property type="entry name" value="Tetracycline Repressor, domain 2"/>
    <property type="match status" value="1"/>
</dbReference>
<evidence type="ECO:0000256" key="3">
    <source>
        <dbReference type="ARBA" id="ARBA00023125"/>
    </source>
</evidence>
<reference evidence="7 8" key="1">
    <citation type="submission" date="2016-10" db="EMBL/GenBank/DDBJ databases">
        <authorList>
            <person name="de Groot N.N."/>
        </authorList>
    </citation>
    <scope>NUCLEOTIDE SEQUENCE [LARGE SCALE GENOMIC DNA]</scope>
    <source>
        <strain evidence="7 8">DSM 43067</strain>
    </source>
</reference>
<dbReference type="Gene3D" id="1.10.10.60">
    <property type="entry name" value="Homeodomain-like"/>
    <property type="match status" value="1"/>
</dbReference>
<proteinExistence type="predicted"/>
<dbReference type="InterPro" id="IPR003012">
    <property type="entry name" value="Tet_transcr_reg_TetR"/>
</dbReference>
<dbReference type="InterPro" id="IPR050109">
    <property type="entry name" value="HTH-type_TetR-like_transc_reg"/>
</dbReference>
<sequence length="221" mass="24860">MWTRPRGGRRPKLTREGIVEAAIGIADAEGLDAVSIRRIASELGVRAMSLYTHIDAKEDLLDLMYDEVAGEVLLDGELPDDWREAVLVLARREREASIRHPWLLQIAGRSVRVGPNGLRHLEQSLAAIARLTDDPEEMLTIVKAVDYYMMGFITFEQGLGQNRPQHGPASPLEKAYVRKLVESGELPHLKPFLETGLYNHNSFERGLKWLLDGIEHEYGGK</sequence>